<keyword evidence="1" id="KW-1133">Transmembrane helix</keyword>
<proteinExistence type="predicted"/>
<keyword evidence="1" id="KW-0812">Transmembrane</keyword>
<protein>
    <recommendedName>
        <fullName evidence="4">Glycosyltransferase RgtA/B/C/D-like domain-containing protein</fullName>
    </recommendedName>
</protein>
<feature type="transmembrane region" description="Helical" evidence="1">
    <location>
        <begin position="137"/>
        <end position="154"/>
    </location>
</feature>
<dbReference type="Proteomes" id="UP000033949">
    <property type="component" value="Unassembled WGS sequence"/>
</dbReference>
<feature type="transmembrane region" description="Helical" evidence="1">
    <location>
        <begin position="289"/>
        <end position="307"/>
    </location>
</feature>
<feature type="transmembrane region" description="Helical" evidence="1">
    <location>
        <begin position="49"/>
        <end position="70"/>
    </location>
</feature>
<feature type="transmembrane region" description="Helical" evidence="1">
    <location>
        <begin position="197"/>
        <end position="215"/>
    </location>
</feature>
<comment type="caution">
    <text evidence="2">The sequence shown here is derived from an EMBL/GenBank/DDBJ whole genome shotgun (WGS) entry which is preliminary data.</text>
</comment>
<evidence type="ECO:0008006" key="4">
    <source>
        <dbReference type="Google" id="ProtNLM"/>
    </source>
</evidence>
<dbReference type="AlphaFoldDB" id="A0A0G1ADP2"/>
<reference evidence="2 3" key="1">
    <citation type="journal article" date="2015" name="Nature">
        <title>rRNA introns, odd ribosomes, and small enigmatic genomes across a large radiation of phyla.</title>
        <authorList>
            <person name="Brown C.T."/>
            <person name="Hug L.A."/>
            <person name="Thomas B.C."/>
            <person name="Sharon I."/>
            <person name="Castelle C.J."/>
            <person name="Singh A."/>
            <person name="Wilkins M.J."/>
            <person name="Williams K.H."/>
            <person name="Banfield J.F."/>
        </authorList>
    </citation>
    <scope>NUCLEOTIDE SEQUENCE [LARGE SCALE GENOMIC DNA]</scope>
</reference>
<feature type="transmembrane region" description="Helical" evidence="1">
    <location>
        <begin position="161"/>
        <end position="191"/>
    </location>
</feature>
<name>A0A0G1ADP2_9BACT</name>
<evidence type="ECO:0000313" key="3">
    <source>
        <dbReference type="Proteomes" id="UP000033949"/>
    </source>
</evidence>
<evidence type="ECO:0000313" key="2">
    <source>
        <dbReference type="EMBL" id="KKS23418.1"/>
    </source>
</evidence>
<feature type="transmembrane region" description="Helical" evidence="1">
    <location>
        <begin position="6"/>
        <end position="29"/>
    </location>
</feature>
<sequence length="507" mass="58157">MIKQLLVFILIGASLSFHLFYASHFNFAFTIDQARDMLEIRKIAVDHHLIMIGPTTSINGVYLGPFWYYFNLPAFIVGGGDPTTLVYWAVIFYHFSVLLFWIRYRRTNPHFGIIGSLLFLVSPRLLEAISYSFSANVAPTFVLLVLLLLEIVLLSKKPLAAVILGILVGLSVQTEIAFCILLLPLVLFWLIKDRVRLIRQFLIGFSLTLIPQAAFEVKHKFMMTKIFIAEFAGQGDILGDKLSISQKLIDRHSRFFGDLSSSLSISQSIIWLLLLCLALVILGRKTQKLALLSISLIIFSFPFYLLYPHIIKPWYTISLAVPFILIFASGITDLYESHKTILKVSTVVLLSLIFLKAYQQFSHRLEYKLTTRSTDRASLLNQIETIDWVYREAAGSGFKVYNYAPSVYDFNYQYLFWWYGSKAYGYQPISITYQDNVPPYLETLSKYQSNIRPNDRPMTFLIKEGRLGFEDGEKAWRHQFDDLCKMGETKLTGAIVVEKLSACYEKN</sequence>
<feature type="transmembrane region" description="Helical" evidence="1">
    <location>
        <begin position="314"/>
        <end position="335"/>
    </location>
</feature>
<accession>A0A0G1ADP2</accession>
<organism evidence="2 3">
    <name type="scientific">Candidatus Nomurabacteria bacterium GW2011_GWC2_41_8</name>
    <dbReference type="NCBI Taxonomy" id="1618755"/>
    <lineage>
        <taxon>Bacteria</taxon>
        <taxon>Candidatus Nomuraibacteriota</taxon>
    </lineage>
</organism>
<feature type="transmembrane region" description="Helical" evidence="1">
    <location>
        <begin position="263"/>
        <end position="283"/>
    </location>
</feature>
<feature type="transmembrane region" description="Helical" evidence="1">
    <location>
        <begin position="85"/>
        <end position="104"/>
    </location>
</feature>
<keyword evidence="1" id="KW-0472">Membrane</keyword>
<gene>
    <name evidence="2" type="ORF">UU82_C0030G0005</name>
</gene>
<evidence type="ECO:0000256" key="1">
    <source>
        <dbReference type="SAM" id="Phobius"/>
    </source>
</evidence>
<dbReference type="EMBL" id="LCCC01000030">
    <property type="protein sequence ID" value="KKS23418.1"/>
    <property type="molecule type" value="Genomic_DNA"/>
</dbReference>